<keyword evidence="5" id="KW-1185">Reference proteome</keyword>
<sequence>MIRKLLPEDLDRVMTIWLNANKEAHPFIEAAFWEQNAPLVKELLPQAEVWVYEAEGEIAGFIGLMDDYIAGLFVDASRRSGGLGSSLLNHCKQQASSLTLKVYIKNEKAVAFYKRNGFSVAEELANEETGGEMEFLMQWKAGLV</sequence>
<dbReference type="AlphaFoldDB" id="A0A1A5YEN4"/>
<evidence type="ECO:0000259" key="3">
    <source>
        <dbReference type="PROSITE" id="PS51186"/>
    </source>
</evidence>
<reference evidence="4 5" key="1">
    <citation type="submission" date="2016-05" db="EMBL/GenBank/DDBJ databases">
        <title>Paenibacillus oryzae. sp. nov., isolated from the rice root.</title>
        <authorList>
            <person name="Zhang J."/>
            <person name="Zhang X."/>
        </authorList>
    </citation>
    <scope>NUCLEOTIDE SEQUENCE [LARGE SCALE GENOMIC DNA]</scope>
    <source>
        <strain evidence="4 5">1DrF-4</strain>
    </source>
</reference>
<dbReference type="STRING" id="1844972.A7K91_15885"/>
<keyword evidence="2" id="KW-0012">Acyltransferase</keyword>
<dbReference type="OrthoDB" id="9789605at2"/>
<dbReference type="PANTHER" id="PTHR43800:SF1">
    <property type="entry name" value="PEPTIDYL-LYSINE N-ACETYLTRANSFERASE YJAB"/>
    <property type="match status" value="1"/>
</dbReference>
<dbReference type="PROSITE" id="PS51186">
    <property type="entry name" value="GNAT"/>
    <property type="match status" value="1"/>
</dbReference>
<dbReference type="SUPFAM" id="SSF55729">
    <property type="entry name" value="Acyl-CoA N-acyltransferases (Nat)"/>
    <property type="match status" value="1"/>
</dbReference>
<dbReference type="InterPro" id="IPR000182">
    <property type="entry name" value="GNAT_dom"/>
</dbReference>
<dbReference type="Proteomes" id="UP000092024">
    <property type="component" value="Unassembled WGS sequence"/>
</dbReference>
<dbReference type="NCBIfam" id="NF007853">
    <property type="entry name" value="PRK10562.1"/>
    <property type="match status" value="1"/>
</dbReference>
<protein>
    <submittedName>
        <fullName evidence="4">Acetyltransferase</fullName>
    </submittedName>
</protein>
<evidence type="ECO:0000256" key="1">
    <source>
        <dbReference type="ARBA" id="ARBA00022679"/>
    </source>
</evidence>
<dbReference type="RefSeq" id="WP_068685290.1">
    <property type="nucleotide sequence ID" value="NZ_LYPA01000066.1"/>
</dbReference>
<organism evidence="4 5">
    <name type="scientific">Paenibacillus oryzae</name>
    <dbReference type="NCBI Taxonomy" id="1844972"/>
    <lineage>
        <taxon>Bacteria</taxon>
        <taxon>Bacillati</taxon>
        <taxon>Bacillota</taxon>
        <taxon>Bacilli</taxon>
        <taxon>Bacillales</taxon>
        <taxon>Paenibacillaceae</taxon>
        <taxon>Paenibacillus</taxon>
    </lineage>
</organism>
<dbReference type="CDD" id="cd04301">
    <property type="entry name" value="NAT_SF"/>
    <property type="match status" value="1"/>
</dbReference>
<keyword evidence="1 4" id="KW-0808">Transferase</keyword>
<dbReference type="EMBL" id="LYPA01000066">
    <property type="protein sequence ID" value="OBR64101.1"/>
    <property type="molecule type" value="Genomic_DNA"/>
</dbReference>
<name>A0A1A5YEN4_9BACL</name>
<evidence type="ECO:0000313" key="4">
    <source>
        <dbReference type="EMBL" id="OBR64101.1"/>
    </source>
</evidence>
<dbReference type="Gene3D" id="3.40.630.30">
    <property type="match status" value="1"/>
</dbReference>
<gene>
    <name evidence="4" type="ORF">A7K91_15885</name>
</gene>
<evidence type="ECO:0000313" key="5">
    <source>
        <dbReference type="Proteomes" id="UP000092024"/>
    </source>
</evidence>
<dbReference type="InterPro" id="IPR016181">
    <property type="entry name" value="Acyl_CoA_acyltransferase"/>
</dbReference>
<dbReference type="Pfam" id="PF13508">
    <property type="entry name" value="Acetyltransf_7"/>
    <property type="match status" value="1"/>
</dbReference>
<dbReference type="PANTHER" id="PTHR43800">
    <property type="entry name" value="PEPTIDYL-LYSINE N-ACETYLTRANSFERASE YJAB"/>
    <property type="match status" value="1"/>
</dbReference>
<evidence type="ECO:0000256" key="2">
    <source>
        <dbReference type="ARBA" id="ARBA00023315"/>
    </source>
</evidence>
<accession>A0A1A5YEN4</accession>
<dbReference type="GO" id="GO:0016747">
    <property type="term" value="F:acyltransferase activity, transferring groups other than amino-acyl groups"/>
    <property type="evidence" value="ECO:0007669"/>
    <property type="project" value="InterPro"/>
</dbReference>
<feature type="domain" description="N-acetyltransferase" evidence="3">
    <location>
        <begin position="1"/>
        <end position="142"/>
    </location>
</feature>
<comment type="caution">
    <text evidence="4">The sequence shown here is derived from an EMBL/GenBank/DDBJ whole genome shotgun (WGS) entry which is preliminary data.</text>
</comment>
<proteinExistence type="predicted"/>